<reference evidence="11 12" key="1">
    <citation type="submission" date="2018-09" db="EMBL/GenBank/DDBJ databases">
        <authorList>
            <person name="Tagini F."/>
        </authorList>
    </citation>
    <scope>NUCLEOTIDE SEQUENCE [LARGE SCALE GENOMIC DNA]</scope>
    <source>
        <strain evidence="10 11">MK4</strain>
        <strain evidence="9 12">MK42</strain>
    </source>
</reference>
<proteinExistence type="inferred from homology"/>
<feature type="domain" description="Membrane transport protein MMPL" evidence="8">
    <location>
        <begin position="2"/>
        <end position="62"/>
    </location>
</feature>
<comment type="subcellular location">
    <subcellularLocation>
        <location evidence="1">Cell membrane</location>
        <topology evidence="1">Multi-pass membrane protein</topology>
    </subcellularLocation>
</comment>
<evidence type="ECO:0000256" key="4">
    <source>
        <dbReference type="ARBA" id="ARBA00022692"/>
    </source>
</evidence>
<comment type="caution">
    <text evidence="9">The sequence shown here is derived from an EMBL/GenBank/DDBJ whole genome shotgun (WGS) entry which is preliminary data.</text>
</comment>
<gene>
    <name evidence="9" type="primary">mmpL3_4</name>
    <name evidence="9" type="ORF">LAUMK42_01483</name>
    <name evidence="10" type="ORF">LAUMK4_01265</name>
</gene>
<evidence type="ECO:0000256" key="6">
    <source>
        <dbReference type="ARBA" id="ARBA00023136"/>
    </source>
</evidence>
<evidence type="ECO:0000259" key="8">
    <source>
        <dbReference type="Pfam" id="PF03176"/>
    </source>
</evidence>
<keyword evidence="4 7" id="KW-0812">Transmembrane</keyword>
<evidence type="ECO:0000256" key="7">
    <source>
        <dbReference type="SAM" id="Phobius"/>
    </source>
</evidence>
<accession>A0AB38UQC2</accession>
<dbReference type="AlphaFoldDB" id="A0AB38UQC2"/>
<dbReference type="Proteomes" id="UP000271464">
    <property type="component" value="Unassembled WGS sequence"/>
</dbReference>
<dbReference type="GO" id="GO:0005886">
    <property type="term" value="C:plasma membrane"/>
    <property type="evidence" value="ECO:0007669"/>
    <property type="project" value="UniProtKB-SubCell"/>
</dbReference>
<dbReference type="PANTHER" id="PTHR33406:SF13">
    <property type="entry name" value="MEMBRANE PROTEIN YDFJ"/>
    <property type="match status" value="1"/>
</dbReference>
<keyword evidence="11" id="KW-1185">Reference proteome</keyword>
<dbReference type="Pfam" id="PF03176">
    <property type="entry name" value="MMPL"/>
    <property type="match status" value="1"/>
</dbReference>
<evidence type="ECO:0000256" key="5">
    <source>
        <dbReference type="ARBA" id="ARBA00022989"/>
    </source>
</evidence>
<dbReference type="InterPro" id="IPR004869">
    <property type="entry name" value="MMPL_dom"/>
</dbReference>
<dbReference type="EMBL" id="UPHM01000022">
    <property type="protein sequence ID" value="VAZ89994.1"/>
    <property type="molecule type" value="Genomic_DNA"/>
</dbReference>
<evidence type="ECO:0000313" key="10">
    <source>
        <dbReference type="EMBL" id="VAZ89994.1"/>
    </source>
</evidence>
<name>A0AB38UQC2_9MYCO</name>
<evidence type="ECO:0000313" key="12">
    <source>
        <dbReference type="Proteomes" id="UP000279331"/>
    </source>
</evidence>
<keyword evidence="6 7" id="KW-0472">Membrane</keyword>
<evidence type="ECO:0000256" key="2">
    <source>
        <dbReference type="ARBA" id="ARBA00010157"/>
    </source>
</evidence>
<dbReference type="Proteomes" id="UP000279331">
    <property type="component" value="Unassembled WGS sequence"/>
</dbReference>
<evidence type="ECO:0000313" key="11">
    <source>
        <dbReference type="Proteomes" id="UP000271464"/>
    </source>
</evidence>
<protein>
    <submittedName>
        <fullName evidence="9">Trehalose monomycolate exporter MmpL3</fullName>
    </submittedName>
</protein>
<sequence length="81" mass="8760">MITAAALIMAISFAALTSADVSSMRIFGLGLTIAVLVDATVVRMILVPAFMFLMGQWNWWAPAPLTRLHERIGIDESASLP</sequence>
<keyword evidence="5 7" id="KW-1133">Transmembrane helix</keyword>
<feature type="transmembrane region" description="Helical" evidence="7">
    <location>
        <begin position="29"/>
        <end position="53"/>
    </location>
</feature>
<dbReference type="EMBL" id="UPHL01000038">
    <property type="protein sequence ID" value="VAZ82675.1"/>
    <property type="molecule type" value="Genomic_DNA"/>
</dbReference>
<dbReference type="SUPFAM" id="SSF82866">
    <property type="entry name" value="Multidrug efflux transporter AcrB transmembrane domain"/>
    <property type="match status" value="1"/>
</dbReference>
<comment type="similarity">
    <text evidence="2">Belongs to the resistance-nodulation-cell division (RND) (TC 2.A.6) family. MmpL subfamily.</text>
</comment>
<dbReference type="InterPro" id="IPR050545">
    <property type="entry name" value="Mycobact_MmpL"/>
</dbReference>
<evidence type="ECO:0000313" key="9">
    <source>
        <dbReference type="EMBL" id="VAZ82675.1"/>
    </source>
</evidence>
<evidence type="ECO:0000256" key="3">
    <source>
        <dbReference type="ARBA" id="ARBA00022475"/>
    </source>
</evidence>
<keyword evidence="3" id="KW-1003">Cell membrane</keyword>
<organism evidence="9 12">
    <name type="scientific">Mycobacterium persicum</name>
    <dbReference type="NCBI Taxonomy" id="1487726"/>
    <lineage>
        <taxon>Bacteria</taxon>
        <taxon>Bacillati</taxon>
        <taxon>Actinomycetota</taxon>
        <taxon>Actinomycetes</taxon>
        <taxon>Mycobacteriales</taxon>
        <taxon>Mycobacteriaceae</taxon>
        <taxon>Mycobacterium</taxon>
    </lineage>
</organism>
<dbReference type="PANTHER" id="PTHR33406">
    <property type="entry name" value="MEMBRANE PROTEIN MJ1562-RELATED"/>
    <property type="match status" value="1"/>
</dbReference>
<evidence type="ECO:0000256" key="1">
    <source>
        <dbReference type="ARBA" id="ARBA00004651"/>
    </source>
</evidence>